<feature type="transmembrane region" description="Helical" evidence="1">
    <location>
        <begin position="62"/>
        <end position="87"/>
    </location>
</feature>
<name>A0ABQ5XG61_9GAMM</name>
<sequence>MIAMSIYTAFMLIAWPLASETTSLPLKILLAVAPTVPVLYVIGQMARLILNSDELERHTHLVALGTATAVVSALSIVAGFLASAGVVKLDGSSLLFVFPAMVVCYALVRWWVMRSYAGSGSCEEGFSIKPSVFMMLGGVALLLAALLLKHHAQADRLTALSGVGFGFMAGGLLPVLLRWFKRKYRRE</sequence>
<evidence type="ECO:0000256" key="1">
    <source>
        <dbReference type="SAM" id="Phobius"/>
    </source>
</evidence>
<comment type="caution">
    <text evidence="2">The sequence shown here is derived from an EMBL/GenBank/DDBJ whole genome shotgun (WGS) entry which is preliminary data.</text>
</comment>
<keyword evidence="1" id="KW-0812">Transmembrane</keyword>
<evidence type="ECO:0000313" key="3">
    <source>
        <dbReference type="Proteomes" id="UP001156627"/>
    </source>
</evidence>
<feature type="transmembrane region" description="Helical" evidence="1">
    <location>
        <begin position="158"/>
        <end position="180"/>
    </location>
</feature>
<reference evidence="3" key="1">
    <citation type="journal article" date="2019" name="Int. J. Syst. Evol. Microbiol.">
        <title>The Global Catalogue of Microorganisms (GCM) 10K type strain sequencing project: providing services to taxonomists for standard genome sequencing and annotation.</title>
        <authorList>
            <consortium name="The Broad Institute Genomics Platform"/>
            <consortium name="The Broad Institute Genome Sequencing Center for Infectious Disease"/>
            <person name="Wu L."/>
            <person name="Ma J."/>
        </authorList>
    </citation>
    <scope>NUCLEOTIDE SEQUENCE [LARGE SCALE GENOMIC DNA]</scope>
    <source>
        <strain evidence="3">NBRC 111981</strain>
    </source>
</reference>
<feature type="transmembrane region" description="Helical" evidence="1">
    <location>
        <begin position="132"/>
        <end position="152"/>
    </location>
</feature>
<dbReference type="EMBL" id="BSOA01000036">
    <property type="protein sequence ID" value="GLQ89548.1"/>
    <property type="molecule type" value="Genomic_DNA"/>
</dbReference>
<keyword evidence="1" id="KW-1133">Transmembrane helix</keyword>
<feature type="transmembrane region" description="Helical" evidence="1">
    <location>
        <begin position="28"/>
        <end position="50"/>
    </location>
</feature>
<accession>A0ABQ5XG61</accession>
<dbReference type="Proteomes" id="UP001156627">
    <property type="component" value="Unassembled WGS sequence"/>
</dbReference>
<keyword evidence="3" id="KW-1185">Reference proteome</keyword>
<feature type="transmembrane region" description="Helical" evidence="1">
    <location>
        <begin position="93"/>
        <end position="112"/>
    </location>
</feature>
<keyword evidence="1" id="KW-0472">Membrane</keyword>
<organism evidence="2 3">
    <name type="scientific">Dyella flagellata</name>
    <dbReference type="NCBI Taxonomy" id="1867833"/>
    <lineage>
        <taxon>Bacteria</taxon>
        <taxon>Pseudomonadati</taxon>
        <taxon>Pseudomonadota</taxon>
        <taxon>Gammaproteobacteria</taxon>
        <taxon>Lysobacterales</taxon>
        <taxon>Rhodanobacteraceae</taxon>
        <taxon>Dyella</taxon>
    </lineage>
</organism>
<proteinExistence type="predicted"/>
<gene>
    <name evidence="2" type="ORF">GCM10007898_31220</name>
</gene>
<evidence type="ECO:0000313" key="2">
    <source>
        <dbReference type="EMBL" id="GLQ89548.1"/>
    </source>
</evidence>
<protein>
    <submittedName>
        <fullName evidence="2">Uncharacterized protein</fullName>
    </submittedName>
</protein>